<accession>D7MQC7</accession>
<name>D7MQC7_ARALL</name>
<dbReference type="Proteomes" id="UP000008694">
    <property type="component" value="Unassembled WGS sequence"/>
</dbReference>
<evidence type="ECO:0000313" key="1">
    <source>
        <dbReference type="EMBL" id="EFH42520.1"/>
    </source>
</evidence>
<evidence type="ECO:0000313" key="2">
    <source>
        <dbReference type="Proteomes" id="UP000008694"/>
    </source>
</evidence>
<dbReference type="Gramene" id="Al_scaffold_0008_2313">
    <property type="protein sequence ID" value="Al_scaffold_0008_2313"/>
    <property type="gene ID" value="Al_scaffold_0008_2313"/>
</dbReference>
<organism evidence="2">
    <name type="scientific">Arabidopsis lyrata subsp. lyrata</name>
    <name type="common">Lyre-leaved rock-cress</name>
    <dbReference type="NCBI Taxonomy" id="81972"/>
    <lineage>
        <taxon>Eukaryota</taxon>
        <taxon>Viridiplantae</taxon>
        <taxon>Streptophyta</taxon>
        <taxon>Embryophyta</taxon>
        <taxon>Tracheophyta</taxon>
        <taxon>Spermatophyta</taxon>
        <taxon>Magnoliopsida</taxon>
        <taxon>eudicotyledons</taxon>
        <taxon>Gunneridae</taxon>
        <taxon>Pentapetalae</taxon>
        <taxon>rosids</taxon>
        <taxon>malvids</taxon>
        <taxon>Brassicales</taxon>
        <taxon>Brassicaceae</taxon>
        <taxon>Camelineae</taxon>
        <taxon>Arabidopsis</taxon>
    </lineage>
</organism>
<gene>
    <name evidence="1" type="ORF">ARALYDRAFT_685493</name>
</gene>
<protein>
    <submittedName>
        <fullName evidence="1">Predicted protein</fullName>
    </submittedName>
</protein>
<proteinExistence type="predicted"/>
<dbReference type="HOGENOM" id="CLU_2870653_0_0_1"/>
<keyword evidence="2" id="KW-1185">Reference proteome</keyword>
<reference evidence="2" key="1">
    <citation type="journal article" date="2011" name="Nat. Genet.">
        <title>The Arabidopsis lyrata genome sequence and the basis of rapid genome size change.</title>
        <authorList>
            <person name="Hu T.T."/>
            <person name="Pattyn P."/>
            <person name="Bakker E.G."/>
            <person name="Cao J."/>
            <person name="Cheng J.-F."/>
            <person name="Clark R.M."/>
            <person name="Fahlgren N."/>
            <person name="Fawcett J.A."/>
            <person name="Grimwood J."/>
            <person name="Gundlach H."/>
            <person name="Haberer G."/>
            <person name="Hollister J.D."/>
            <person name="Ossowski S."/>
            <person name="Ottilar R.P."/>
            <person name="Salamov A.A."/>
            <person name="Schneeberger K."/>
            <person name="Spannagl M."/>
            <person name="Wang X."/>
            <person name="Yang L."/>
            <person name="Nasrallah M.E."/>
            <person name="Bergelson J."/>
            <person name="Carrington J.C."/>
            <person name="Gaut B.S."/>
            <person name="Schmutz J."/>
            <person name="Mayer K.F.X."/>
            <person name="Van de Peer Y."/>
            <person name="Grigoriev I.V."/>
            <person name="Nordborg M."/>
            <person name="Weigel D."/>
            <person name="Guo Y.-L."/>
        </authorList>
    </citation>
    <scope>NUCLEOTIDE SEQUENCE [LARGE SCALE GENOMIC DNA]</scope>
    <source>
        <strain evidence="2">cv. MN47</strain>
    </source>
</reference>
<dbReference type="EMBL" id="GL348720">
    <property type="protein sequence ID" value="EFH42520.1"/>
    <property type="molecule type" value="Genomic_DNA"/>
</dbReference>
<sequence>MRTMKDITGTSKRSQLTIIGRENANCREGALVGDQGLGMSWLHAWNLEGQLLLPNLSSPAPPMI</sequence>
<dbReference type="AlphaFoldDB" id="D7MQC7"/>